<dbReference type="PROSITE" id="PS51257">
    <property type="entry name" value="PROKAR_LIPOPROTEIN"/>
    <property type="match status" value="1"/>
</dbReference>
<reference evidence="3" key="1">
    <citation type="submission" date="2017-09" db="EMBL/GenBank/DDBJ databases">
        <title>Bacterial strain isolated from the female urinary microbiota.</title>
        <authorList>
            <person name="Thomas-White K."/>
            <person name="Kumar N."/>
            <person name="Forster S."/>
            <person name="Putonti C."/>
            <person name="Lawley T."/>
            <person name="Wolfe A.J."/>
        </authorList>
    </citation>
    <scope>NUCLEOTIDE SEQUENCE [LARGE SCALE GENOMIC DNA]</scope>
    <source>
        <strain evidence="3">UMB0959</strain>
    </source>
</reference>
<keyword evidence="3" id="KW-1185">Reference proteome</keyword>
<proteinExistence type="predicted"/>
<evidence type="ECO:0000256" key="1">
    <source>
        <dbReference type="SAM" id="SignalP"/>
    </source>
</evidence>
<evidence type="ECO:0000313" key="2">
    <source>
        <dbReference type="EMBL" id="WOS95531.1"/>
    </source>
</evidence>
<dbReference type="KEGG" id="nmy:CJ229_005365"/>
<feature type="signal peptide" evidence="1">
    <location>
        <begin position="1"/>
        <end position="18"/>
    </location>
</feature>
<dbReference type="SUPFAM" id="SSF160704">
    <property type="entry name" value="YehR-like"/>
    <property type="match status" value="1"/>
</dbReference>
<gene>
    <name evidence="2" type="ORF">CJ229_005365</name>
</gene>
<keyword evidence="1" id="KW-0732">Signal</keyword>
<dbReference type="RefSeq" id="WP_102167598.1">
    <property type="nucleotide sequence ID" value="NZ_CP136964.1"/>
</dbReference>
<dbReference type="EMBL" id="CP136964">
    <property type="protein sequence ID" value="WOS95531.1"/>
    <property type="molecule type" value="Genomic_DNA"/>
</dbReference>
<organism evidence="2 3">
    <name type="scientific">Nosocomiicoccus massiliensis</name>
    <dbReference type="NCBI Taxonomy" id="1232430"/>
    <lineage>
        <taxon>Bacteria</taxon>
        <taxon>Bacillati</taxon>
        <taxon>Bacillota</taxon>
        <taxon>Bacilli</taxon>
        <taxon>Bacillales</taxon>
        <taxon>Staphylococcaceae</taxon>
        <taxon>Nosocomiicoccus</taxon>
    </lineage>
</organism>
<name>A0AAF0YH55_9STAP</name>
<dbReference type="InterPro" id="IPR036699">
    <property type="entry name" value="YehR-like_sf"/>
</dbReference>
<reference evidence="2 3" key="2">
    <citation type="submission" date="2023-10" db="EMBL/GenBank/DDBJ databases">
        <authorList>
            <person name="Choi B."/>
        </authorList>
    </citation>
    <scope>NUCLEOTIDE SEQUENCE [LARGE SCALE GENOMIC DNA]</scope>
    <source>
        <strain evidence="2 3">UMB0959</strain>
    </source>
</reference>
<evidence type="ECO:0000313" key="3">
    <source>
        <dbReference type="Proteomes" id="UP000243626"/>
    </source>
</evidence>
<sequence length="149" mass="16948">MKYIKYVLVLLVTVFLSACNTNSSVFENKVDDNYTMTITVNHSDETLRSVEFEIVSLVPKEQASNFVESTDLNFTKKDYEQLEEFYSELNQFEGVKTKTKVKDAGDNVEVKITGVENVKNGKSIIGNTEKDGTFSDIKEFLTEQGFKEK</sequence>
<accession>A0AAF0YH55</accession>
<dbReference type="Proteomes" id="UP000243626">
    <property type="component" value="Chromosome"/>
</dbReference>
<feature type="chain" id="PRO_5041939378" description="DUF1307 domain-containing protein" evidence="1">
    <location>
        <begin position="19"/>
        <end position="149"/>
    </location>
</feature>
<protein>
    <recommendedName>
        <fullName evidence="4">DUF1307 domain-containing protein</fullName>
    </recommendedName>
</protein>
<dbReference type="AlphaFoldDB" id="A0AAF0YH55"/>
<evidence type="ECO:0008006" key="4">
    <source>
        <dbReference type="Google" id="ProtNLM"/>
    </source>
</evidence>